<reference evidence="2" key="1">
    <citation type="submission" date="2020-01" db="EMBL/GenBank/DDBJ databases">
        <authorList>
            <person name="Mishra B."/>
        </authorList>
    </citation>
    <scope>NUCLEOTIDE SEQUENCE [LARGE SCALE GENOMIC DNA]</scope>
</reference>
<evidence type="ECO:0000313" key="3">
    <source>
        <dbReference type="Proteomes" id="UP000467841"/>
    </source>
</evidence>
<name>A0A6D2IL65_9BRAS</name>
<evidence type="ECO:0000256" key="1">
    <source>
        <dbReference type="SAM" id="MobiDB-lite"/>
    </source>
</evidence>
<accession>A0A6D2IL65</accession>
<evidence type="ECO:0000313" key="2">
    <source>
        <dbReference type="EMBL" id="CAA7029111.1"/>
    </source>
</evidence>
<dbReference type="EMBL" id="CACVBM020001076">
    <property type="protein sequence ID" value="CAA7029111.1"/>
    <property type="molecule type" value="Genomic_DNA"/>
</dbReference>
<protein>
    <submittedName>
        <fullName evidence="2">Uncharacterized protein</fullName>
    </submittedName>
</protein>
<dbReference type="AlphaFoldDB" id="A0A6D2IL65"/>
<keyword evidence="3" id="KW-1185">Reference proteome</keyword>
<gene>
    <name evidence="2" type="ORF">MERR_LOCUS16346</name>
</gene>
<proteinExistence type="predicted"/>
<comment type="caution">
    <text evidence="2">The sequence shown here is derived from an EMBL/GenBank/DDBJ whole genome shotgun (WGS) entry which is preliminary data.</text>
</comment>
<dbReference type="Proteomes" id="UP000467841">
    <property type="component" value="Unassembled WGS sequence"/>
</dbReference>
<sequence>MSRCCGLKSSSMESSPSEPISEVRENSPSTENMAFLVCALESVVVGDEESLFLLGWDIEIFFWWLEGDNTGTAAGKIIIW</sequence>
<organism evidence="2 3">
    <name type="scientific">Microthlaspi erraticum</name>
    <dbReference type="NCBI Taxonomy" id="1685480"/>
    <lineage>
        <taxon>Eukaryota</taxon>
        <taxon>Viridiplantae</taxon>
        <taxon>Streptophyta</taxon>
        <taxon>Embryophyta</taxon>
        <taxon>Tracheophyta</taxon>
        <taxon>Spermatophyta</taxon>
        <taxon>Magnoliopsida</taxon>
        <taxon>eudicotyledons</taxon>
        <taxon>Gunneridae</taxon>
        <taxon>Pentapetalae</taxon>
        <taxon>rosids</taxon>
        <taxon>malvids</taxon>
        <taxon>Brassicales</taxon>
        <taxon>Brassicaceae</taxon>
        <taxon>Coluteocarpeae</taxon>
        <taxon>Microthlaspi</taxon>
    </lineage>
</organism>
<feature type="region of interest" description="Disordered" evidence="1">
    <location>
        <begin position="1"/>
        <end position="28"/>
    </location>
</feature>
<feature type="compositionally biased region" description="Low complexity" evidence="1">
    <location>
        <begin position="9"/>
        <end position="20"/>
    </location>
</feature>